<organism evidence="1 2">
    <name type="scientific">Roseobacter insulae</name>
    <dbReference type="NCBI Taxonomy" id="2859783"/>
    <lineage>
        <taxon>Bacteria</taxon>
        <taxon>Pseudomonadati</taxon>
        <taxon>Pseudomonadota</taxon>
        <taxon>Alphaproteobacteria</taxon>
        <taxon>Rhodobacterales</taxon>
        <taxon>Roseobacteraceae</taxon>
        <taxon>Roseobacter</taxon>
    </lineage>
</organism>
<protein>
    <recommendedName>
        <fullName evidence="3">Lipoprotein</fullName>
    </recommendedName>
</protein>
<proteinExistence type="predicted"/>
<sequence>MRAVVMCLVVSSIILSACGRRLTEREAAFAQTIHGRTLDLDRVRIVEGAPTRAVTFRRPPRPRTTCRERILPPITDEIITSKPAAVAVYNHILFDRDWYLDDYLPDYPDQINLVAAMLYAHELLHVWQWQNRRETGYTPLRAAFEHDGARDPYLFDLNAEPKFDDFGYEQQGAIVEEFVCCRALDPGAPRTKRLHALMSQAMPVAPLPQSRAYDVALPWDGVEIDGICR</sequence>
<evidence type="ECO:0000313" key="2">
    <source>
        <dbReference type="Proteomes" id="UP001138661"/>
    </source>
</evidence>
<comment type="caution">
    <text evidence="1">The sequence shown here is derived from an EMBL/GenBank/DDBJ whole genome shotgun (WGS) entry which is preliminary data.</text>
</comment>
<evidence type="ECO:0000313" key="1">
    <source>
        <dbReference type="EMBL" id="MBW4707582.1"/>
    </source>
</evidence>
<name>A0A9X1FUH8_9RHOB</name>
<dbReference type="Proteomes" id="UP001138661">
    <property type="component" value="Unassembled WGS sequence"/>
</dbReference>
<reference evidence="1" key="1">
    <citation type="submission" date="2021-07" db="EMBL/GenBank/DDBJ databases">
        <title>Roseobacter insulae sp. nov., isolated from a tidal flat.</title>
        <authorList>
            <person name="Park S."/>
            <person name="Yoon J.-H."/>
        </authorList>
    </citation>
    <scope>NUCLEOTIDE SEQUENCE</scope>
    <source>
        <strain evidence="1">YSTF-M11</strain>
    </source>
</reference>
<gene>
    <name evidence="1" type="ORF">KX928_07265</name>
</gene>
<evidence type="ECO:0008006" key="3">
    <source>
        <dbReference type="Google" id="ProtNLM"/>
    </source>
</evidence>
<dbReference type="AlphaFoldDB" id="A0A9X1FUH8"/>
<dbReference type="RefSeq" id="WP_219500559.1">
    <property type="nucleotide sequence ID" value="NZ_JAHXDN010000002.1"/>
</dbReference>
<dbReference type="EMBL" id="JAHXDN010000002">
    <property type="protein sequence ID" value="MBW4707582.1"/>
    <property type="molecule type" value="Genomic_DNA"/>
</dbReference>
<accession>A0A9X1FUH8</accession>
<keyword evidence="2" id="KW-1185">Reference proteome</keyword>
<dbReference type="PROSITE" id="PS51257">
    <property type="entry name" value="PROKAR_LIPOPROTEIN"/>
    <property type="match status" value="1"/>
</dbReference>